<evidence type="ECO:0000256" key="1">
    <source>
        <dbReference type="SAM" id="Phobius"/>
    </source>
</evidence>
<dbReference type="Proteomes" id="UP001232148">
    <property type="component" value="Unassembled WGS sequence"/>
</dbReference>
<sequence length="81" mass="8931">MPPFSTVQMGYLVKLLSFLLLSFFSCSFFFFLHLFSPPLPSGRGSDISVLFFFPSMATSPHGPLAWADLGRNSHISSTLLA</sequence>
<protein>
    <submittedName>
        <fullName evidence="2">Uncharacterized protein</fullName>
    </submittedName>
</protein>
<keyword evidence="1" id="KW-0472">Membrane</keyword>
<keyword evidence="1" id="KW-0812">Transmembrane</keyword>
<proteinExistence type="predicted"/>
<accession>A0AAD9LVB3</accession>
<gene>
    <name evidence="2" type="ORF">LX32DRAFT_192682</name>
</gene>
<feature type="transmembrane region" description="Helical" evidence="1">
    <location>
        <begin position="12"/>
        <end position="35"/>
    </location>
</feature>
<keyword evidence="3" id="KW-1185">Reference proteome</keyword>
<evidence type="ECO:0000313" key="3">
    <source>
        <dbReference type="Proteomes" id="UP001232148"/>
    </source>
</evidence>
<name>A0AAD9LVB3_9PEZI</name>
<keyword evidence="1" id="KW-1133">Transmembrane helix</keyword>
<dbReference type="AlphaFoldDB" id="A0AAD9LVB3"/>
<dbReference type="EMBL" id="MU843041">
    <property type="protein sequence ID" value="KAK2022484.1"/>
    <property type="molecule type" value="Genomic_DNA"/>
</dbReference>
<evidence type="ECO:0000313" key="2">
    <source>
        <dbReference type="EMBL" id="KAK2022484.1"/>
    </source>
</evidence>
<comment type="caution">
    <text evidence="2">The sequence shown here is derived from an EMBL/GenBank/DDBJ whole genome shotgun (WGS) entry which is preliminary data.</text>
</comment>
<organism evidence="2 3">
    <name type="scientific">Colletotrichum zoysiae</name>
    <dbReference type="NCBI Taxonomy" id="1216348"/>
    <lineage>
        <taxon>Eukaryota</taxon>
        <taxon>Fungi</taxon>
        <taxon>Dikarya</taxon>
        <taxon>Ascomycota</taxon>
        <taxon>Pezizomycotina</taxon>
        <taxon>Sordariomycetes</taxon>
        <taxon>Hypocreomycetidae</taxon>
        <taxon>Glomerellales</taxon>
        <taxon>Glomerellaceae</taxon>
        <taxon>Colletotrichum</taxon>
        <taxon>Colletotrichum graminicola species complex</taxon>
    </lineage>
</organism>
<reference evidence="2" key="1">
    <citation type="submission" date="2021-06" db="EMBL/GenBank/DDBJ databases">
        <title>Comparative genomics, transcriptomics and evolutionary studies reveal genomic signatures of adaptation to plant cell wall in hemibiotrophic fungi.</title>
        <authorList>
            <consortium name="DOE Joint Genome Institute"/>
            <person name="Baroncelli R."/>
            <person name="Diaz J.F."/>
            <person name="Benocci T."/>
            <person name="Peng M."/>
            <person name="Battaglia E."/>
            <person name="Haridas S."/>
            <person name="Andreopoulos W."/>
            <person name="Labutti K."/>
            <person name="Pangilinan J."/>
            <person name="Floch G.L."/>
            <person name="Makela M.R."/>
            <person name="Henrissat B."/>
            <person name="Grigoriev I.V."/>
            <person name="Crouch J.A."/>
            <person name="De Vries R.P."/>
            <person name="Sukno S.A."/>
            <person name="Thon M.R."/>
        </authorList>
    </citation>
    <scope>NUCLEOTIDE SEQUENCE</scope>
    <source>
        <strain evidence="2">MAFF235873</strain>
    </source>
</reference>